<comment type="caution">
    <text evidence="5">The sequence shown here is derived from an EMBL/GenBank/DDBJ whole genome shotgun (WGS) entry which is preliminary data.</text>
</comment>
<evidence type="ECO:0000256" key="3">
    <source>
        <dbReference type="ARBA" id="ARBA00022801"/>
    </source>
</evidence>
<dbReference type="RefSeq" id="WP_377102509.1">
    <property type="nucleotide sequence ID" value="NZ_JBHTHU010000022.1"/>
</dbReference>
<dbReference type="EMBL" id="JBHTHU010000022">
    <property type="protein sequence ID" value="MFD0752158.1"/>
    <property type="molecule type" value="Genomic_DNA"/>
</dbReference>
<evidence type="ECO:0000313" key="6">
    <source>
        <dbReference type="Proteomes" id="UP001596958"/>
    </source>
</evidence>
<protein>
    <recommendedName>
        <fullName evidence="4">4-O-methyl-glucuronoyl methylesterase-like domain-containing protein</fullName>
    </recommendedName>
</protein>
<organism evidence="5 6">
    <name type="scientific">Mucilaginibacter calamicampi</name>
    <dbReference type="NCBI Taxonomy" id="1302352"/>
    <lineage>
        <taxon>Bacteria</taxon>
        <taxon>Pseudomonadati</taxon>
        <taxon>Bacteroidota</taxon>
        <taxon>Sphingobacteriia</taxon>
        <taxon>Sphingobacteriales</taxon>
        <taxon>Sphingobacteriaceae</taxon>
        <taxon>Mucilaginibacter</taxon>
    </lineage>
</organism>
<sequence>MAGNFIKYGGPLNWNDLPVDSHELIALCAPRPVFISAGEKGDEWVDAKGMYMAADAAGPVYTLLGKKAMAVHEFPKVETLLDGDVAYRQHASGHTDGPNWPFFLAFADKYFK</sequence>
<dbReference type="Gene3D" id="3.40.50.1820">
    <property type="entry name" value="alpha/beta hydrolase"/>
    <property type="match status" value="1"/>
</dbReference>
<dbReference type="Proteomes" id="UP001596958">
    <property type="component" value="Unassembled WGS sequence"/>
</dbReference>
<keyword evidence="1" id="KW-0719">Serine esterase</keyword>
<evidence type="ECO:0000256" key="1">
    <source>
        <dbReference type="ARBA" id="ARBA00022487"/>
    </source>
</evidence>
<dbReference type="InterPro" id="IPR054579">
    <property type="entry name" value="GCE-like_dom"/>
</dbReference>
<proteinExistence type="predicted"/>
<gene>
    <name evidence="5" type="ORF">ACFQZS_18540</name>
</gene>
<feature type="domain" description="4-O-methyl-glucuronoyl methylesterase-like" evidence="4">
    <location>
        <begin position="13"/>
        <end position="65"/>
    </location>
</feature>
<keyword evidence="6" id="KW-1185">Reference proteome</keyword>
<name>A0ABW2Z257_9SPHI</name>
<evidence type="ECO:0000259" key="4">
    <source>
        <dbReference type="Pfam" id="PF22244"/>
    </source>
</evidence>
<keyword evidence="3" id="KW-0378">Hydrolase</keyword>
<accession>A0ABW2Z257</accession>
<evidence type="ECO:0000313" key="5">
    <source>
        <dbReference type="EMBL" id="MFD0752158.1"/>
    </source>
</evidence>
<dbReference type="InterPro" id="IPR029058">
    <property type="entry name" value="AB_hydrolase_fold"/>
</dbReference>
<dbReference type="Pfam" id="PF22244">
    <property type="entry name" value="GCE_fung"/>
    <property type="match status" value="1"/>
</dbReference>
<reference evidence="6" key="1">
    <citation type="journal article" date="2019" name="Int. J. Syst. Evol. Microbiol.">
        <title>The Global Catalogue of Microorganisms (GCM) 10K type strain sequencing project: providing services to taxonomists for standard genome sequencing and annotation.</title>
        <authorList>
            <consortium name="The Broad Institute Genomics Platform"/>
            <consortium name="The Broad Institute Genome Sequencing Center for Infectious Disease"/>
            <person name="Wu L."/>
            <person name="Ma J."/>
        </authorList>
    </citation>
    <scope>NUCLEOTIDE SEQUENCE [LARGE SCALE GENOMIC DNA]</scope>
    <source>
        <strain evidence="6">CCUG 63418</strain>
    </source>
</reference>
<evidence type="ECO:0000256" key="2">
    <source>
        <dbReference type="ARBA" id="ARBA00022729"/>
    </source>
</evidence>
<keyword evidence="2" id="KW-0732">Signal</keyword>